<comment type="caution">
    <text evidence="2">The sequence shown here is derived from an EMBL/GenBank/DDBJ whole genome shotgun (WGS) entry which is preliminary data.</text>
</comment>
<evidence type="ECO:0000313" key="3">
    <source>
        <dbReference type="Proteomes" id="UP000498740"/>
    </source>
</evidence>
<feature type="region of interest" description="Disordered" evidence="1">
    <location>
        <begin position="123"/>
        <end position="161"/>
    </location>
</feature>
<protein>
    <submittedName>
        <fullName evidence="2">Uncharacterized protein</fullName>
    </submittedName>
</protein>
<sequence length="161" mass="16982">MRVPAQSRRSSEAAEEAQGPANAPYAWMRLRVLRTALAHERRPRWWPGRLPAPAALRPTLPVVWGLRLFPRAGGVDELALDRALSTVPGAVRAAFALQLLEGLSESGVRALLAEAGEADPAGRCAGRPGWGGRTGRGPSAAAVRGVRPVYGPDPAERSAAA</sequence>
<dbReference type="AlphaFoldDB" id="A0A7J0CHE8"/>
<accession>A0A7J0CHE8</accession>
<name>A0A7J0CHE8_STRMI</name>
<dbReference type="Proteomes" id="UP000498740">
    <property type="component" value="Unassembled WGS sequence"/>
</dbReference>
<evidence type="ECO:0000256" key="1">
    <source>
        <dbReference type="SAM" id="MobiDB-lite"/>
    </source>
</evidence>
<dbReference type="EMBL" id="BLWD01000001">
    <property type="protein sequence ID" value="GFN01718.1"/>
    <property type="molecule type" value="Genomic_DNA"/>
</dbReference>
<reference evidence="2 3" key="1">
    <citation type="submission" date="2020-05" db="EMBL/GenBank/DDBJ databases">
        <title>Whole genome shotgun sequence of Streptomyces microflavus NBRC 13062.</title>
        <authorList>
            <person name="Komaki H."/>
            <person name="Tamura T."/>
        </authorList>
    </citation>
    <scope>NUCLEOTIDE SEQUENCE [LARGE SCALE GENOMIC DNA]</scope>
    <source>
        <strain evidence="2 3">NBRC 13062</strain>
    </source>
</reference>
<gene>
    <name evidence="2" type="ORF">Smic_02740</name>
</gene>
<evidence type="ECO:0000313" key="2">
    <source>
        <dbReference type="EMBL" id="GFN01718.1"/>
    </source>
</evidence>
<organism evidence="2 3">
    <name type="scientific">Streptomyces microflavus</name>
    <name type="common">Streptomyces lipmanii</name>
    <dbReference type="NCBI Taxonomy" id="1919"/>
    <lineage>
        <taxon>Bacteria</taxon>
        <taxon>Bacillati</taxon>
        <taxon>Actinomycetota</taxon>
        <taxon>Actinomycetes</taxon>
        <taxon>Kitasatosporales</taxon>
        <taxon>Streptomycetaceae</taxon>
        <taxon>Streptomyces</taxon>
    </lineage>
</organism>
<proteinExistence type="predicted"/>